<keyword evidence="1" id="KW-0812">Transmembrane</keyword>
<evidence type="ECO:0000313" key="2">
    <source>
        <dbReference type="EMBL" id="ALX47264.1"/>
    </source>
</evidence>
<gene>
    <name evidence="2" type="ORF">AOX59_00805</name>
</gene>
<organism evidence="2 3">
    <name type="scientific">Lentibacillus amyloliquefaciens</name>
    <dbReference type="NCBI Taxonomy" id="1472767"/>
    <lineage>
        <taxon>Bacteria</taxon>
        <taxon>Bacillati</taxon>
        <taxon>Bacillota</taxon>
        <taxon>Bacilli</taxon>
        <taxon>Bacillales</taxon>
        <taxon>Bacillaceae</taxon>
        <taxon>Lentibacillus</taxon>
    </lineage>
</organism>
<reference evidence="2 3" key="1">
    <citation type="submission" date="2016-01" db="EMBL/GenBank/DDBJ databases">
        <title>Complete genome sequence of strain Lentibacillus amyloliquefaciens LAM0015T isolated from saline sediment.</title>
        <authorList>
            <person name="Wang J.-L."/>
            <person name="He M.-X."/>
        </authorList>
    </citation>
    <scope>NUCLEOTIDE SEQUENCE [LARGE SCALE GENOMIC DNA]</scope>
    <source>
        <strain evidence="2 3">LAM0015</strain>
    </source>
</reference>
<feature type="transmembrane region" description="Helical" evidence="1">
    <location>
        <begin position="47"/>
        <end position="63"/>
    </location>
</feature>
<dbReference type="NCBIfam" id="TIGR04104">
    <property type="entry name" value="cxxc_20_cxxc"/>
    <property type="match status" value="1"/>
</dbReference>
<protein>
    <recommendedName>
        <fullName evidence="4">CXXC-20-CXXC protein</fullName>
    </recommendedName>
</protein>
<keyword evidence="3" id="KW-1185">Reference proteome</keyword>
<evidence type="ECO:0000256" key="1">
    <source>
        <dbReference type="SAM" id="Phobius"/>
    </source>
</evidence>
<dbReference type="OrthoDB" id="2418141at2"/>
<evidence type="ECO:0008006" key="4">
    <source>
        <dbReference type="Google" id="ProtNLM"/>
    </source>
</evidence>
<dbReference type="Proteomes" id="UP000050331">
    <property type="component" value="Chromosome"/>
</dbReference>
<feature type="transmembrane region" description="Helical" evidence="1">
    <location>
        <begin position="69"/>
        <end position="88"/>
    </location>
</feature>
<sequence length="104" mass="11826">MPVCQNCHEQWSWKQSIKAGFTLDVRLTCPHCGSKQYLTAKARKKTNMVNFLIPFAILPGLIFDLTPLVSFSIFIGTGILIVVVNPFLMELSNEEAPYWTIKHK</sequence>
<keyword evidence="1" id="KW-1133">Transmembrane helix</keyword>
<keyword evidence="1" id="KW-0472">Membrane</keyword>
<name>A0A0U3W281_9BACI</name>
<evidence type="ECO:0000313" key="3">
    <source>
        <dbReference type="Proteomes" id="UP000050331"/>
    </source>
</evidence>
<accession>A0A0U3W281</accession>
<dbReference type="EMBL" id="CP013862">
    <property type="protein sequence ID" value="ALX47264.1"/>
    <property type="molecule type" value="Genomic_DNA"/>
</dbReference>
<dbReference type="STRING" id="1472767.AOX59_00805"/>
<proteinExistence type="predicted"/>
<dbReference type="InterPro" id="IPR026369">
    <property type="entry name" value="CxxC_20_CxxC"/>
</dbReference>
<dbReference type="RefSeq" id="WP_068440456.1">
    <property type="nucleotide sequence ID" value="NZ_CP013862.1"/>
</dbReference>
<dbReference type="AlphaFoldDB" id="A0A0U3W281"/>
<dbReference type="KEGG" id="lao:AOX59_00805"/>